<dbReference type="PRINTS" id="PR00014">
    <property type="entry name" value="FNTYPEIII"/>
</dbReference>
<evidence type="ECO:0000259" key="5">
    <source>
        <dbReference type="PROSITE" id="PS50853"/>
    </source>
</evidence>
<feature type="compositionally biased region" description="Polar residues" evidence="3">
    <location>
        <begin position="169"/>
        <end position="187"/>
    </location>
</feature>
<protein>
    <submittedName>
        <fullName evidence="7">Titin</fullName>
    </submittedName>
</protein>
<dbReference type="WBParaSite" id="maker-uti_cns_0047768-snap-gene-0.2-mRNA-1">
    <property type="protein sequence ID" value="maker-uti_cns_0047768-snap-gene-0.2-mRNA-1"/>
    <property type="gene ID" value="maker-uti_cns_0047768-snap-gene-0.2"/>
</dbReference>
<evidence type="ECO:0000313" key="7">
    <source>
        <dbReference type="WBParaSite" id="maker-uti_cns_0047768-snap-gene-0.2-mRNA-1"/>
    </source>
</evidence>
<evidence type="ECO:0000313" key="6">
    <source>
        <dbReference type="Proteomes" id="UP000095280"/>
    </source>
</evidence>
<evidence type="ECO:0000256" key="3">
    <source>
        <dbReference type="SAM" id="MobiDB-lite"/>
    </source>
</evidence>
<dbReference type="InterPro" id="IPR013783">
    <property type="entry name" value="Ig-like_fold"/>
</dbReference>
<evidence type="ECO:0000256" key="2">
    <source>
        <dbReference type="ARBA" id="ARBA00023319"/>
    </source>
</evidence>
<dbReference type="FunFam" id="2.60.40.10:FF:000031">
    <property type="entry name" value="Myosin-binding protein C, slow type"/>
    <property type="match status" value="1"/>
</dbReference>
<dbReference type="CDD" id="cd00063">
    <property type="entry name" value="FN3"/>
    <property type="match status" value="1"/>
</dbReference>
<feature type="domain" description="Fibronectin type-III" evidence="5">
    <location>
        <begin position="328"/>
        <end position="356"/>
    </location>
</feature>
<dbReference type="PANTHER" id="PTHR14340">
    <property type="entry name" value="MICROFIBRIL-ASSOCIATED GLYCOPROTEIN 3"/>
    <property type="match status" value="1"/>
</dbReference>
<organism evidence="6 7">
    <name type="scientific">Macrostomum lignano</name>
    <dbReference type="NCBI Taxonomy" id="282301"/>
    <lineage>
        <taxon>Eukaryota</taxon>
        <taxon>Metazoa</taxon>
        <taxon>Spiralia</taxon>
        <taxon>Lophotrochozoa</taxon>
        <taxon>Platyhelminthes</taxon>
        <taxon>Rhabditophora</taxon>
        <taxon>Macrostomorpha</taxon>
        <taxon>Macrostomida</taxon>
        <taxon>Macrostomidae</taxon>
        <taxon>Macrostomum</taxon>
    </lineage>
</organism>
<dbReference type="InterPro" id="IPR003961">
    <property type="entry name" value="FN3_dom"/>
</dbReference>
<proteinExistence type="predicted"/>
<feature type="region of interest" description="Disordered" evidence="3">
    <location>
        <begin position="314"/>
        <end position="356"/>
    </location>
</feature>
<sequence length="356" mass="38949">CEVSRRPLKHAWLKDGKKLPESERIRITASESGLQHKIEISDLSSEDIGEYKFSAEDKHTQANLSIDIPPLVRLPEGFERSLVLKVNSSRRIEIPFVASPKPKLTWKVNGEHVLRSTTKASSTVSVAILELVKVQLEDTGDYILTLENDNGAADLAIHVRVIDKPSPPENFQHSDVDDSSVTLSWSPPSQDGGEAITKYHIERKDANSTVWLSVDSIPADSETRYCVPGPPVDLLAKTISTTALLMHWEKPKEDGGKPIVGYLVEWKLSSSSSWNSPQKVIQKELSIEKLKEDTSYSVRVKAFNDVGEGPTCAPVVVSTKPAPKPPGAPGKPDVTSVSKDGIAIKWTPPEKDGGSP</sequence>
<feature type="domain" description="Fibronectin type-III" evidence="5">
    <location>
        <begin position="230"/>
        <end position="322"/>
    </location>
</feature>
<dbReference type="InterPro" id="IPR013098">
    <property type="entry name" value="Ig_I-set"/>
</dbReference>
<dbReference type="SUPFAM" id="SSF49265">
    <property type="entry name" value="Fibronectin type III"/>
    <property type="match status" value="2"/>
</dbReference>
<dbReference type="AlphaFoldDB" id="A0A1I8JGZ2"/>
<name>A0A1I8JGZ2_9PLAT</name>
<dbReference type="Proteomes" id="UP000095280">
    <property type="component" value="Unplaced"/>
</dbReference>
<dbReference type="Pfam" id="PF00041">
    <property type="entry name" value="fn3"/>
    <property type="match status" value="2"/>
</dbReference>
<feature type="region of interest" description="Disordered" evidence="3">
    <location>
        <begin position="168"/>
        <end position="187"/>
    </location>
</feature>
<keyword evidence="1" id="KW-0677">Repeat</keyword>
<dbReference type="SMART" id="SM00060">
    <property type="entry name" value="FN3"/>
    <property type="match status" value="2"/>
</dbReference>
<dbReference type="Pfam" id="PF07679">
    <property type="entry name" value="I-set"/>
    <property type="match status" value="2"/>
</dbReference>
<accession>A0A1I8JGZ2</accession>
<evidence type="ECO:0000259" key="4">
    <source>
        <dbReference type="PROSITE" id="PS50835"/>
    </source>
</evidence>
<keyword evidence="2" id="KW-0393">Immunoglobulin domain</keyword>
<evidence type="ECO:0000256" key="1">
    <source>
        <dbReference type="ARBA" id="ARBA00022737"/>
    </source>
</evidence>
<dbReference type="PROSITE" id="PS50835">
    <property type="entry name" value="IG_LIKE"/>
    <property type="match status" value="1"/>
</dbReference>
<dbReference type="SUPFAM" id="SSF48726">
    <property type="entry name" value="Immunoglobulin"/>
    <property type="match status" value="2"/>
</dbReference>
<dbReference type="PANTHER" id="PTHR14340:SF9">
    <property type="entry name" value="FIBRONECTIN TYPE-III DOMAIN-CONTAINING PROTEIN"/>
    <property type="match status" value="1"/>
</dbReference>
<dbReference type="InterPro" id="IPR036116">
    <property type="entry name" value="FN3_sf"/>
</dbReference>
<dbReference type="InterPro" id="IPR007110">
    <property type="entry name" value="Ig-like_dom"/>
</dbReference>
<dbReference type="InterPro" id="IPR036179">
    <property type="entry name" value="Ig-like_dom_sf"/>
</dbReference>
<feature type="domain" description="Ig-like" evidence="4">
    <location>
        <begin position="1"/>
        <end position="65"/>
    </location>
</feature>
<dbReference type="Gene3D" id="2.60.40.10">
    <property type="entry name" value="Immunoglobulins"/>
    <property type="match status" value="5"/>
</dbReference>
<dbReference type="PROSITE" id="PS50853">
    <property type="entry name" value="FN3"/>
    <property type="match status" value="2"/>
</dbReference>
<keyword evidence="6" id="KW-1185">Reference proteome</keyword>
<reference evidence="7" key="1">
    <citation type="submission" date="2016-11" db="UniProtKB">
        <authorList>
            <consortium name="WormBaseParasite"/>
        </authorList>
    </citation>
    <scope>IDENTIFICATION</scope>
</reference>